<reference evidence="2" key="1">
    <citation type="submission" date="2021-02" db="EMBL/GenBank/DDBJ databases">
        <authorList>
            <person name="Dougan E. K."/>
            <person name="Rhodes N."/>
            <person name="Thang M."/>
            <person name="Chan C."/>
        </authorList>
    </citation>
    <scope>NUCLEOTIDE SEQUENCE</scope>
</reference>
<comment type="caution">
    <text evidence="2">The sequence shown here is derived from an EMBL/GenBank/DDBJ whole genome shotgun (WGS) entry which is preliminary data.</text>
</comment>
<proteinExistence type="predicted"/>
<feature type="compositionally biased region" description="Low complexity" evidence="1">
    <location>
        <begin position="217"/>
        <end position="237"/>
    </location>
</feature>
<protein>
    <submittedName>
        <fullName evidence="2">Uncharacterized protein</fullName>
    </submittedName>
</protein>
<sequence>MGKAFRRCENRFKNEYAKYDCCRHCDSQNCVPCALDPAVQATLARRQECTQRVWLGALQEWFPAATLPAVMYSLEAAGVKGLMNLGDPSELEHAAPEVVDHFHWPRSASSSSSSQQPEGHVGLSEAAGADDVQPDQLNMMCEEETPLPLCPECRQVCVHCAEAFRVRRAAAASSGSSTWERVFPAVPGVSTGRRPKAKARAVPAVSTGRRPPADSQAWTTTRTSATTTSTTWRPTPRPVARAAAAEGQQQTARPDRFVNLQGQATNSQLDYIGLLSRRLGVEFDAAAAAESLSKQEASELIDSLLQSRLPREPLEQNRI</sequence>
<name>A0A813FD17_POLGL</name>
<evidence type="ECO:0000313" key="2">
    <source>
        <dbReference type="EMBL" id="CAE8611170.1"/>
    </source>
</evidence>
<gene>
    <name evidence="2" type="ORF">PGLA1383_LOCUS28981</name>
</gene>
<evidence type="ECO:0000313" key="3">
    <source>
        <dbReference type="Proteomes" id="UP000654075"/>
    </source>
</evidence>
<feature type="region of interest" description="Disordered" evidence="1">
    <location>
        <begin position="190"/>
        <end position="237"/>
    </location>
</feature>
<dbReference type="AlphaFoldDB" id="A0A813FD17"/>
<evidence type="ECO:0000256" key="1">
    <source>
        <dbReference type="SAM" id="MobiDB-lite"/>
    </source>
</evidence>
<dbReference type="Proteomes" id="UP000654075">
    <property type="component" value="Unassembled WGS sequence"/>
</dbReference>
<keyword evidence="3" id="KW-1185">Reference proteome</keyword>
<dbReference type="EMBL" id="CAJNNV010024944">
    <property type="protein sequence ID" value="CAE8611170.1"/>
    <property type="molecule type" value="Genomic_DNA"/>
</dbReference>
<accession>A0A813FD17</accession>
<organism evidence="2 3">
    <name type="scientific">Polarella glacialis</name>
    <name type="common">Dinoflagellate</name>
    <dbReference type="NCBI Taxonomy" id="89957"/>
    <lineage>
        <taxon>Eukaryota</taxon>
        <taxon>Sar</taxon>
        <taxon>Alveolata</taxon>
        <taxon>Dinophyceae</taxon>
        <taxon>Suessiales</taxon>
        <taxon>Suessiaceae</taxon>
        <taxon>Polarella</taxon>
    </lineage>
</organism>